<keyword evidence="1" id="KW-0472">Membrane</keyword>
<gene>
    <name evidence="2" type="ORF">GT037_000565</name>
</gene>
<organism evidence="2 3">
    <name type="scientific">Alternaria burnsii</name>
    <dbReference type="NCBI Taxonomy" id="1187904"/>
    <lineage>
        <taxon>Eukaryota</taxon>
        <taxon>Fungi</taxon>
        <taxon>Dikarya</taxon>
        <taxon>Ascomycota</taxon>
        <taxon>Pezizomycotina</taxon>
        <taxon>Dothideomycetes</taxon>
        <taxon>Pleosporomycetidae</taxon>
        <taxon>Pleosporales</taxon>
        <taxon>Pleosporineae</taxon>
        <taxon>Pleosporaceae</taxon>
        <taxon>Alternaria</taxon>
        <taxon>Alternaria sect. Alternaria</taxon>
    </lineage>
</organism>
<comment type="caution">
    <text evidence="2">The sequence shown here is derived from an EMBL/GenBank/DDBJ whole genome shotgun (WGS) entry which is preliminary data.</text>
</comment>
<dbReference type="GeneID" id="62198790"/>
<keyword evidence="1" id="KW-1133">Transmembrane helix</keyword>
<reference evidence="2" key="1">
    <citation type="submission" date="2020-01" db="EMBL/GenBank/DDBJ databases">
        <authorList>
            <person name="Feng Z.H.Z."/>
        </authorList>
    </citation>
    <scope>NUCLEOTIDE SEQUENCE</scope>
    <source>
        <strain evidence="2">CBS107.38</strain>
    </source>
</reference>
<proteinExistence type="predicted"/>
<feature type="transmembrane region" description="Helical" evidence="1">
    <location>
        <begin position="61"/>
        <end position="86"/>
    </location>
</feature>
<evidence type="ECO:0000313" key="3">
    <source>
        <dbReference type="Proteomes" id="UP000596902"/>
    </source>
</evidence>
<dbReference type="Proteomes" id="UP000596902">
    <property type="component" value="Unassembled WGS sequence"/>
</dbReference>
<sequence>MHQGHIPEVNIDRLTCFDRPFLESCSASKKEFDTDRRGDRHASAHGIYSDVAVRPVLGTPAIGLVLIGAILLSALLDMQALITVLVPVEIAHAVRWLSS</sequence>
<evidence type="ECO:0000256" key="1">
    <source>
        <dbReference type="SAM" id="Phobius"/>
    </source>
</evidence>
<keyword evidence="1" id="KW-0812">Transmembrane</keyword>
<evidence type="ECO:0000313" key="2">
    <source>
        <dbReference type="EMBL" id="KAF7681589.1"/>
    </source>
</evidence>
<reference evidence="2" key="2">
    <citation type="submission" date="2020-08" db="EMBL/GenBank/DDBJ databases">
        <title>Draft Genome Sequence of Cumin Blight Pathogen Alternaria burnsii.</title>
        <authorList>
            <person name="Feng Z."/>
        </authorList>
    </citation>
    <scope>NUCLEOTIDE SEQUENCE</scope>
    <source>
        <strain evidence="2">CBS107.38</strain>
    </source>
</reference>
<protein>
    <submittedName>
        <fullName evidence="2">Uncharacterized protein</fullName>
    </submittedName>
</protein>
<dbReference type="RefSeq" id="XP_038791468.1">
    <property type="nucleotide sequence ID" value="XM_038925612.1"/>
</dbReference>
<name>A0A8H7BHI5_9PLEO</name>
<keyword evidence="3" id="KW-1185">Reference proteome</keyword>
<dbReference type="AlphaFoldDB" id="A0A8H7BHI5"/>
<accession>A0A8H7BHI5</accession>
<dbReference type="EMBL" id="JAAABM010000001">
    <property type="protein sequence ID" value="KAF7681589.1"/>
    <property type="molecule type" value="Genomic_DNA"/>
</dbReference>